<dbReference type="PANTHER" id="PTHR11994">
    <property type="entry name" value="60S RIBOSOMAL PROTEIN L11-RELATED"/>
    <property type="match status" value="1"/>
</dbReference>
<dbReference type="InterPro" id="IPR031310">
    <property type="entry name" value="Ribosomal_uL5_N"/>
</dbReference>
<dbReference type="InterPro" id="IPR002132">
    <property type="entry name" value="Ribosomal_uL5"/>
</dbReference>
<dbReference type="FunFam" id="3.30.1440.10:FF:000001">
    <property type="entry name" value="50S ribosomal protein L5"/>
    <property type="match status" value="1"/>
</dbReference>
<keyword evidence="6 9" id="KW-0689">Ribosomal protein</keyword>
<evidence type="ECO:0000256" key="2">
    <source>
        <dbReference type="ARBA" id="ARBA00004474"/>
    </source>
</evidence>
<dbReference type="GO" id="GO:0003735">
    <property type="term" value="F:structural constituent of ribosome"/>
    <property type="evidence" value="ECO:0007669"/>
    <property type="project" value="InterPro"/>
</dbReference>
<keyword evidence="5 12" id="KW-0934">Plastid</keyword>
<geneLocation type="plastid" evidence="12"/>
<protein>
    <recommendedName>
        <fullName evidence="8">50S ribosomal protein L5, chloroplastic</fullName>
    </recommendedName>
</protein>
<comment type="similarity">
    <text evidence="3 9">Belongs to the universal ribosomal protein uL5 family.</text>
</comment>
<evidence type="ECO:0000259" key="10">
    <source>
        <dbReference type="Pfam" id="PF00281"/>
    </source>
</evidence>
<dbReference type="InterPro" id="IPR022803">
    <property type="entry name" value="Ribosomal_uL5_dom_sf"/>
</dbReference>
<dbReference type="Gene3D" id="3.30.1440.10">
    <property type="match status" value="1"/>
</dbReference>
<organism evidence="12">
    <name type="scientific">Ochromonas sp. CCMP1393</name>
    <dbReference type="NCBI Taxonomy" id="420556"/>
    <lineage>
        <taxon>Eukaryota</taxon>
        <taxon>Sar</taxon>
        <taxon>Stramenopiles</taxon>
        <taxon>Ochrophyta</taxon>
        <taxon>Chrysophyceae</taxon>
        <taxon>Chromulinales</taxon>
        <taxon>Chromulinaceae</taxon>
        <taxon>Ochromonas</taxon>
    </lineage>
</organism>
<reference evidence="12" key="1">
    <citation type="journal article" date="2015" name="Sci. Rep.">
        <title>Updating algal evolutionary relationships through plastid genome sequencing: did alveolate plastids emerge through endosymbiosis of an ochrophyte?</title>
        <authorList>
            <person name="Sevcikova T."/>
            <person name="Horak A."/>
            <person name="Klimes V."/>
            <person name="Zbrankova V."/>
            <person name="Demir-Hilton E."/>
            <person name="Sudek S."/>
            <person name="Jenkins J."/>
            <person name="Schmutz J."/>
            <person name="Pribyl P."/>
            <person name="Fousek J."/>
            <person name="Vlcek C."/>
            <person name="Lang B.F."/>
            <person name="Obornik M."/>
            <person name="Worden A.Z."/>
            <person name="Elias M."/>
        </authorList>
    </citation>
    <scope>NUCLEOTIDE SEQUENCE</scope>
</reference>
<dbReference type="GO" id="GO:0005840">
    <property type="term" value="C:ribosome"/>
    <property type="evidence" value="ECO:0007669"/>
    <property type="project" value="UniProtKB-KW"/>
</dbReference>
<dbReference type="GO" id="GO:0009536">
    <property type="term" value="C:plastid"/>
    <property type="evidence" value="ECO:0007669"/>
    <property type="project" value="UniProtKB-SubCell"/>
</dbReference>
<evidence type="ECO:0000259" key="11">
    <source>
        <dbReference type="Pfam" id="PF00673"/>
    </source>
</evidence>
<evidence type="ECO:0000313" key="12">
    <source>
        <dbReference type="EMBL" id="AIM52716.1"/>
    </source>
</evidence>
<dbReference type="InterPro" id="IPR031309">
    <property type="entry name" value="Ribosomal_uL5_C"/>
</dbReference>
<dbReference type="Pfam" id="PF00673">
    <property type="entry name" value="Ribosomal_L5_C"/>
    <property type="match status" value="1"/>
</dbReference>
<dbReference type="NCBIfam" id="NF000585">
    <property type="entry name" value="PRK00010.1"/>
    <property type="match status" value="1"/>
</dbReference>
<dbReference type="Pfam" id="PF00281">
    <property type="entry name" value="Ribosomal_L5"/>
    <property type="match status" value="1"/>
</dbReference>
<dbReference type="HAMAP" id="MF_01333_B">
    <property type="entry name" value="Ribosomal_uL5_B"/>
    <property type="match status" value="1"/>
</dbReference>
<name>A0A0D3ML00_9STRA</name>
<proteinExistence type="inferred from homology"/>
<evidence type="ECO:0000256" key="8">
    <source>
        <dbReference type="ARBA" id="ARBA00035391"/>
    </source>
</evidence>
<sequence length="186" mass="21359">MSNLKTEYLETIIPKLNTEFNYKNKHQLPKLEKILISSSLGLNAQNRTFLQNAIEEYRLITGQQPILTTAKKSIAGFKIREGMPMGLYVTLRREKMYAFLEKLNKIVLPRIRDFRGLNPDQFDKHGNYNMGLAEQLVFPEINYDSVEQRRGFTITIVTTAKNKAEGIFLLKELGVPFAQSAKTENS</sequence>
<comment type="function">
    <text evidence="1">Binds 5S rRNA, forms part of the central protuberance of the 50S subunit.</text>
</comment>
<evidence type="ECO:0000256" key="7">
    <source>
        <dbReference type="ARBA" id="ARBA00023274"/>
    </source>
</evidence>
<dbReference type="GO" id="GO:1990904">
    <property type="term" value="C:ribonucleoprotein complex"/>
    <property type="evidence" value="ECO:0007669"/>
    <property type="project" value="UniProtKB-KW"/>
</dbReference>
<keyword evidence="7 9" id="KW-0687">Ribonucleoprotein</keyword>
<feature type="domain" description="Large ribosomal subunit protein uL5 C-terminal" evidence="11">
    <location>
        <begin position="84"/>
        <end position="177"/>
    </location>
</feature>
<evidence type="ECO:0000256" key="3">
    <source>
        <dbReference type="ARBA" id="ARBA00008553"/>
    </source>
</evidence>
<evidence type="ECO:0000256" key="5">
    <source>
        <dbReference type="ARBA" id="ARBA00022640"/>
    </source>
</evidence>
<dbReference type="PIRSF" id="PIRSF002161">
    <property type="entry name" value="Ribosomal_L5"/>
    <property type="match status" value="1"/>
</dbReference>
<dbReference type="EMBL" id="KJ877675">
    <property type="protein sequence ID" value="AIM52716.1"/>
    <property type="molecule type" value="Genomic_DNA"/>
</dbReference>
<dbReference type="InterPro" id="IPR020930">
    <property type="entry name" value="Ribosomal_uL5_bac-type"/>
</dbReference>
<feature type="domain" description="Large ribosomal subunit protein uL5 N-terminal" evidence="10">
    <location>
        <begin position="24"/>
        <end position="80"/>
    </location>
</feature>
<dbReference type="GO" id="GO:0006412">
    <property type="term" value="P:translation"/>
    <property type="evidence" value="ECO:0007669"/>
    <property type="project" value="InterPro"/>
</dbReference>
<evidence type="ECO:0000256" key="1">
    <source>
        <dbReference type="ARBA" id="ARBA00003898"/>
    </source>
</evidence>
<gene>
    <name evidence="12" type="primary">rpl5</name>
</gene>
<comment type="subunit">
    <text evidence="4">Part of the 50S ribosomal subunit; contacts the 5S rRNA.</text>
</comment>
<evidence type="ECO:0000256" key="4">
    <source>
        <dbReference type="ARBA" id="ARBA00011505"/>
    </source>
</evidence>
<accession>A0A0D3ML00</accession>
<evidence type="ECO:0000256" key="6">
    <source>
        <dbReference type="ARBA" id="ARBA00022980"/>
    </source>
</evidence>
<comment type="subcellular location">
    <subcellularLocation>
        <location evidence="2">Plastid</location>
    </subcellularLocation>
</comment>
<evidence type="ECO:0000256" key="9">
    <source>
        <dbReference type="RuleBase" id="RU003930"/>
    </source>
</evidence>
<dbReference type="SUPFAM" id="SSF55282">
    <property type="entry name" value="RL5-like"/>
    <property type="match status" value="1"/>
</dbReference>
<dbReference type="AlphaFoldDB" id="A0A0D3ML00"/>